<dbReference type="Pfam" id="PF14303">
    <property type="entry name" value="NAM-associated"/>
    <property type="match status" value="1"/>
</dbReference>
<organism evidence="3 4">
    <name type="scientific">Thalictrum thalictroides</name>
    <name type="common">Rue-anemone</name>
    <name type="synonym">Anemone thalictroides</name>
    <dbReference type="NCBI Taxonomy" id="46969"/>
    <lineage>
        <taxon>Eukaryota</taxon>
        <taxon>Viridiplantae</taxon>
        <taxon>Streptophyta</taxon>
        <taxon>Embryophyta</taxon>
        <taxon>Tracheophyta</taxon>
        <taxon>Spermatophyta</taxon>
        <taxon>Magnoliopsida</taxon>
        <taxon>Ranunculales</taxon>
        <taxon>Ranunculaceae</taxon>
        <taxon>Thalictroideae</taxon>
        <taxon>Thalictrum</taxon>
    </lineage>
</organism>
<proteinExistence type="predicted"/>
<reference evidence="3 4" key="1">
    <citation type="submission" date="2020-06" db="EMBL/GenBank/DDBJ databases">
        <title>Transcriptomic and genomic resources for Thalictrum thalictroides and T. hernandezii: Facilitating candidate gene discovery in an emerging model plant lineage.</title>
        <authorList>
            <person name="Arias T."/>
            <person name="Riano-Pachon D.M."/>
            <person name="Di Stilio V.S."/>
        </authorList>
    </citation>
    <scope>NUCLEOTIDE SEQUENCE [LARGE SCALE GENOMIC DNA]</scope>
    <source>
        <strain evidence="4">cv. WT478/WT964</strain>
        <tissue evidence="3">Leaves</tissue>
    </source>
</reference>
<name>A0A7J6V5D5_THATH</name>
<dbReference type="EMBL" id="JABWDY010038157">
    <property type="protein sequence ID" value="KAF5179898.1"/>
    <property type="molecule type" value="Genomic_DNA"/>
</dbReference>
<dbReference type="PANTHER" id="PTHR45125">
    <property type="entry name" value="F21J9.4-RELATED"/>
    <property type="match status" value="1"/>
</dbReference>
<dbReference type="PANTHER" id="PTHR45125:SF3">
    <property type="entry name" value="NO-APICAL-MERISTEM-ASSOCIATED CARBOXY-TERMINAL DOMAIN PROTEIN"/>
    <property type="match status" value="1"/>
</dbReference>
<evidence type="ECO:0000313" key="3">
    <source>
        <dbReference type="EMBL" id="KAF5179898.1"/>
    </source>
</evidence>
<protein>
    <recommendedName>
        <fullName evidence="2">No apical meristem-associated C-terminal domain-containing protein</fullName>
    </recommendedName>
</protein>
<evidence type="ECO:0000259" key="2">
    <source>
        <dbReference type="Pfam" id="PF14303"/>
    </source>
</evidence>
<gene>
    <name evidence="3" type="ORF">FRX31_030516</name>
</gene>
<sequence length="339" mass="39839">MTSRALSRRGASFTSVEDTILCKAYCLHSSNYEIGLYRNKEAMWNKIESTYNEEACDQLKFKLRTVSGLQSRWRLIYGACKLFWECIRVDKLKGARVSYMRRHPKQKAFTFDHVWEILKAHEKWIEHPEPIEQQDSNSPVVKGADEEDDNIQQQAHLEFREKMKQRRADYWARANALLDIEKKMLEIEHQKLDIKEQKSDKKIMDMDLSDLTPMKKMYFTNRKLAIASKQNKNKFVEEKERVQVEALKLALHTMTYEEGPDYWHWKWDRSDEYTAKCQEVAVKFNCNSVLLSKQGDMESTNSVEGLEGVVSCSSDISHHSLLLLSRCGYWFGQGREGKR</sequence>
<evidence type="ECO:0000256" key="1">
    <source>
        <dbReference type="SAM" id="MobiDB-lite"/>
    </source>
</evidence>
<dbReference type="Proteomes" id="UP000554482">
    <property type="component" value="Unassembled WGS sequence"/>
</dbReference>
<dbReference type="InterPro" id="IPR029466">
    <property type="entry name" value="NAM-associated_C"/>
</dbReference>
<feature type="domain" description="No apical meristem-associated C-terminal" evidence="2">
    <location>
        <begin position="107"/>
        <end position="225"/>
    </location>
</feature>
<comment type="caution">
    <text evidence="3">The sequence shown here is derived from an EMBL/GenBank/DDBJ whole genome shotgun (WGS) entry which is preliminary data.</text>
</comment>
<feature type="region of interest" description="Disordered" evidence="1">
    <location>
        <begin position="128"/>
        <end position="147"/>
    </location>
</feature>
<keyword evidence="4" id="KW-1185">Reference proteome</keyword>
<dbReference type="AlphaFoldDB" id="A0A7J6V5D5"/>
<evidence type="ECO:0000313" key="4">
    <source>
        <dbReference type="Proteomes" id="UP000554482"/>
    </source>
</evidence>
<accession>A0A7J6V5D5</accession>
<dbReference type="OrthoDB" id="1110335at2759"/>